<sequence length="225" mass="26486">MAYKRSGPRRPHQLDWGALRRHVDDHPDRIQAERARHFQVSRYYIWNALRKLVVPHKKRRRYHGRGPLQRKRFLRRGKQPVYINEYGFLSSSTRRQGYAPKDQRVDGLVSGYRRPRTSLIAARMDGRLEEPYLFDGTYDTALFNAWLKTRLCPRLNAHHLVIMDNAVFHTSPETAQLIETTGATLLFLSSNSPDFNPINHDFAVLKKRREYQKTASLDEIIKAYQ</sequence>
<dbReference type="InterPro" id="IPR038717">
    <property type="entry name" value="Tc1-like_DDE_dom"/>
</dbReference>
<evidence type="ECO:0000313" key="3">
    <source>
        <dbReference type="EMBL" id="CUS31660.1"/>
    </source>
</evidence>
<dbReference type="PANTHER" id="PTHR46564:SF1">
    <property type="entry name" value="TRANSPOSASE"/>
    <property type="match status" value="1"/>
</dbReference>
<evidence type="ECO:0000259" key="1">
    <source>
        <dbReference type="Pfam" id="PF01710"/>
    </source>
</evidence>
<dbReference type="Pfam" id="PF01710">
    <property type="entry name" value="HTH_Tnp_IS630"/>
    <property type="match status" value="1"/>
</dbReference>
<keyword evidence="4" id="KW-1185">Reference proteome</keyword>
<proteinExistence type="predicted"/>
<reference evidence="3 4" key="1">
    <citation type="submission" date="2015-10" db="EMBL/GenBank/DDBJ databases">
        <authorList>
            <person name="Gilbert D.G."/>
        </authorList>
    </citation>
    <scope>NUCLEOTIDE SEQUENCE [LARGE SCALE GENOMIC DNA]</scope>
    <source>
        <strain evidence="3">COMA1</strain>
    </source>
</reference>
<dbReference type="Pfam" id="PF13358">
    <property type="entry name" value="DDE_3"/>
    <property type="match status" value="1"/>
</dbReference>
<dbReference type="Gene3D" id="3.30.420.10">
    <property type="entry name" value="Ribonuclease H-like superfamily/Ribonuclease H"/>
    <property type="match status" value="1"/>
</dbReference>
<gene>
    <name evidence="3" type="ORF">COMA1_10211</name>
</gene>
<dbReference type="InterPro" id="IPR002622">
    <property type="entry name" value="Transposase_14"/>
</dbReference>
<protein>
    <submittedName>
        <fullName evidence="3">Transposase</fullName>
    </submittedName>
</protein>
<dbReference type="PANTHER" id="PTHR46564">
    <property type="entry name" value="TRANSPOSASE"/>
    <property type="match status" value="1"/>
</dbReference>
<dbReference type="OrthoDB" id="565387at2"/>
<dbReference type="GO" id="GO:0003676">
    <property type="term" value="F:nucleic acid binding"/>
    <property type="evidence" value="ECO:0007669"/>
    <property type="project" value="InterPro"/>
</dbReference>
<dbReference type="AlphaFoldDB" id="A0A0S4L1U8"/>
<evidence type="ECO:0000259" key="2">
    <source>
        <dbReference type="Pfam" id="PF13358"/>
    </source>
</evidence>
<name>A0A0S4L1U8_9BACT</name>
<evidence type="ECO:0000313" key="4">
    <source>
        <dbReference type="Proteomes" id="UP000199032"/>
    </source>
</evidence>
<feature type="domain" description="Tc1-like transposase DDE" evidence="2">
    <location>
        <begin position="81"/>
        <end position="220"/>
    </location>
</feature>
<dbReference type="InterPro" id="IPR036397">
    <property type="entry name" value="RNaseH_sf"/>
</dbReference>
<accession>A0A0S4L1U8</accession>
<dbReference type="Proteomes" id="UP000199032">
    <property type="component" value="Unassembled WGS sequence"/>
</dbReference>
<organism evidence="3 4">
    <name type="scientific">Candidatus Nitrospira nitrosa</name>
    <dbReference type="NCBI Taxonomy" id="1742972"/>
    <lineage>
        <taxon>Bacteria</taxon>
        <taxon>Pseudomonadati</taxon>
        <taxon>Nitrospirota</taxon>
        <taxon>Nitrospiria</taxon>
        <taxon>Nitrospirales</taxon>
        <taxon>Nitrospiraceae</taxon>
        <taxon>Nitrospira</taxon>
    </lineage>
</organism>
<dbReference type="EMBL" id="CZQA01000001">
    <property type="protein sequence ID" value="CUS31660.1"/>
    <property type="molecule type" value="Genomic_DNA"/>
</dbReference>
<dbReference type="RefSeq" id="WP_090742510.1">
    <property type="nucleotide sequence ID" value="NZ_CZQA01000001.1"/>
</dbReference>
<feature type="domain" description="Transposase Synechocystis PCC 6803" evidence="1">
    <location>
        <begin position="9"/>
        <end position="65"/>
    </location>
</feature>